<feature type="repeat" description="WD" evidence="3">
    <location>
        <begin position="285"/>
        <end position="322"/>
    </location>
</feature>
<gene>
    <name evidence="4" type="ORF">CHS0354_021551</name>
</gene>
<dbReference type="SUPFAM" id="SSF50978">
    <property type="entry name" value="WD40 repeat-like"/>
    <property type="match status" value="1"/>
</dbReference>
<feature type="repeat" description="WD" evidence="3">
    <location>
        <begin position="16"/>
        <end position="57"/>
    </location>
</feature>
<dbReference type="Gene3D" id="2.130.10.10">
    <property type="entry name" value="YVTN repeat-like/Quinoprotein amine dehydrogenase"/>
    <property type="match status" value="2"/>
</dbReference>
<dbReference type="InterPro" id="IPR015943">
    <property type="entry name" value="WD40/YVTN_repeat-like_dom_sf"/>
</dbReference>
<reference evidence="4" key="3">
    <citation type="submission" date="2023-05" db="EMBL/GenBank/DDBJ databases">
        <authorList>
            <person name="Smith C.H."/>
        </authorList>
    </citation>
    <scope>NUCLEOTIDE SEQUENCE</scope>
    <source>
        <strain evidence="4">CHS0354</strain>
        <tissue evidence="4">Mantle</tissue>
    </source>
</reference>
<keyword evidence="5" id="KW-1185">Reference proteome</keyword>
<protein>
    <recommendedName>
        <fullName evidence="6">Guanine nucleotide-binding protein subunit beta-like protein 1</fullName>
    </recommendedName>
</protein>
<keyword evidence="2" id="KW-0677">Repeat</keyword>
<dbReference type="Proteomes" id="UP001195483">
    <property type="component" value="Unassembled WGS sequence"/>
</dbReference>
<name>A0AAE0SP58_9BIVA</name>
<dbReference type="InterPro" id="IPR019775">
    <property type="entry name" value="WD40_repeat_CS"/>
</dbReference>
<evidence type="ECO:0000256" key="2">
    <source>
        <dbReference type="ARBA" id="ARBA00022737"/>
    </source>
</evidence>
<dbReference type="InterPro" id="IPR036322">
    <property type="entry name" value="WD40_repeat_dom_sf"/>
</dbReference>
<keyword evidence="1 3" id="KW-0853">WD repeat</keyword>
<dbReference type="PANTHER" id="PTHR19854">
    <property type="entry name" value="TRANSDUCIN BETA-LIKE 3"/>
    <property type="match status" value="1"/>
</dbReference>
<dbReference type="PANTHER" id="PTHR19854:SF1">
    <property type="entry name" value="GUANINE NUCLEOTIDE-BINDING PROTEIN SUBUNIT BETA-LIKE PROTEIN 1"/>
    <property type="match status" value="1"/>
</dbReference>
<organism evidence="4 5">
    <name type="scientific">Potamilus streckersoni</name>
    <dbReference type="NCBI Taxonomy" id="2493646"/>
    <lineage>
        <taxon>Eukaryota</taxon>
        <taxon>Metazoa</taxon>
        <taxon>Spiralia</taxon>
        <taxon>Lophotrochozoa</taxon>
        <taxon>Mollusca</taxon>
        <taxon>Bivalvia</taxon>
        <taxon>Autobranchia</taxon>
        <taxon>Heteroconchia</taxon>
        <taxon>Palaeoheterodonta</taxon>
        <taxon>Unionida</taxon>
        <taxon>Unionoidea</taxon>
        <taxon>Unionidae</taxon>
        <taxon>Ambleminae</taxon>
        <taxon>Lampsilini</taxon>
        <taxon>Potamilus</taxon>
    </lineage>
</organism>
<dbReference type="Pfam" id="PF00400">
    <property type="entry name" value="WD40"/>
    <property type="match status" value="3"/>
</dbReference>
<reference evidence="4" key="1">
    <citation type="journal article" date="2021" name="Genome Biol. Evol.">
        <title>A High-Quality Reference Genome for a Parasitic Bivalve with Doubly Uniparental Inheritance (Bivalvia: Unionida).</title>
        <authorList>
            <person name="Smith C.H."/>
        </authorList>
    </citation>
    <scope>NUCLEOTIDE SEQUENCE</scope>
    <source>
        <strain evidence="4">CHS0354</strain>
    </source>
</reference>
<dbReference type="EMBL" id="JAEAOA010001321">
    <property type="protein sequence ID" value="KAK3595234.1"/>
    <property type="molecule type" value="Genomic_DNA"/>
</dbReference>
<dbReference type="PROSITE" id="PS00678">
    <property type="entry name" value="WD_REPEATS_1"/>
    <property type="match status" value="1"/>
</dbReference>
<dbReference type="PRINTS" id="PR00320">
    <property type="entry name" value="GPROTEINBRPT"/>
</dbReference>
<reference evidence="4" key="2">
    <citation type="journal article" date="2021" name="Genome Biol. Evol.">
        <title>Developing a high-quality reference genome for a parasitic bivalve with doubly uniparental inheritance (Bivalvia: Unionida).</title>
        <authorList>
            <person name="Smith C.H."/>
        </authorList>
    </citation>
    <scope>NUCLEOTIDE SEQUENCE</scope>
    <source>
        <strain evidence="4">CHS0354</strain>
        <tissue evidence="4">Mantle</tissue>
    </source>
</reference>
<evidence type="ECO:0000313" key="4">
    <source>
        <dbReference type="EMBL" id="KAK3595234.1"/>
    </source>
</evidence>
<evidence type="ECO:0000256" key="3">
    <source>
        <dbReference type="PROSITE-ProRule" id="PRU00221"/>
    </source>
</evidence>
<dbReference type="InterPro" id="IPR020472">
    <property type="entry name" value="WD40_PAC1"/>
</dbReference>
<evidence type="ECO:0000256" key="1">
    <source>
        <dbReference type="ARBA" id="ARBA00022574"/>
    </source>
</evidence>
<comment type="caution">
    <text evidence="4">The sequence shown here is derived from an EMBL/GenBank/DDBJ whole genome shotgun (WGS) entry which is preliminary data.</text>
</comment>
<dbReference type="AlphaFoldDB" id="A0AAE0SP58"/>
<dbReference type="InterPro" id="IPR001680">
    <property type="entry name" value="WD40_rpt"/>
</dbReference>
<dbReference type="SMART" id="SM00320">
    <property type="entry name" value="WD40"/>
    <property type="match status" value="6"/>
</dbReference>
<evidence type="ECO:0008006" key="6">
    <source>
        <dbReference type="Google" id="ProtNLM"/>
    </source>
</evidence>
<feature type="repeat" description="WD" evidence="3">
    <location>
        <begin position="198"/>
        <end position="239"/>
    </location>
</feature>
<sequence length="322" mass="36328">MATESRNAPPNPRCILRGVGVPVTYLTFPHGSDHLYAAGEDGCIHLWDMKRRRIKFTLESHKQSSILWMGIKEESLLTQGRDGTVKIWSFTEAGWHQTGCLKCGDLGFCRGTILSADDSSKWIGVSSDDYSQLDLYDLRTRKIIGCLKHSGGKNKVGMIMVLKCRQKQNEQASEILIGYEDGSITLWDIRIYKLISEAQVHTESVMCMDYSYTANKGISGSTDNKLCIWTVKEEGKISVTETIQVTNSGFNDILIRTDDKVFGVAGWDKQVRLFSLKKNRPLALLSYHRENVQCLAYAEDNTFACGSRDSLISIWDIYKENK</sequence>
<dbReference type="PROSITE" id="PS50082">
    <property type="entry name" value="WD_REPEATS_2"/>
    <property type="match status" value="3"/>
</dbReference>
<proteinExistence type="predicted"/>
<evidence type="ECO:0000313" key="5">
    <source>
        <dbReference type="Proteomes" id="UP001195483"/>
    </source>
</evidence>
<accession>A0AAE0SP58</accession>
<dbReference type="PROSITE" id="PS50294">
    <property type="entry name" value="WD_REPEATS_REGION"/>
    <property type="match status" value="1"/>
</dbReference>